<keyword evidence="5" id="KW-0004">4Fe-4S</keyword>
<accession>A0A1Y1CKX1</accession>
<dbReference type="InterPro" id="IPR007197">
    <property type="entry name" value="rSAM"/>
</dbReference>
<dbReference type="GO" id="GO:0016740">
    <property type="term" value="F:transferase activity"/>
    <property type="evidence" value="ECO:0007669"/>
    <property type="project" value="TreeGrafter"/>
</dbReference>
<keyword evidence="1 5" id="KW-0949">S-adenosyl-L-methionine</keyword>
<dbReference type="InterPro" id="IPR006638">
    <property type="entry name" value="Elp3/MiaA/NifB-like_rSAM"/>
</dbReference>
<evidence type="ECO:0000313" key="8">
    <source>
        <dbReference type="EMBL" id="BAX80950.1"/>
    </source>
</evidence>
<proteinExistence type="predicted"/>
<gene>
    <name evidence="8" type="ORF">ALGA_2637</name>
</gene>
<reference evidence="9" key="2">
    <citation type="journal article" date="2020" name="Antonie Van Leeuwenhoek">
        <title>Labilibaculum antarcticum sp. nov., a novel facultative anaerobic, psychrotorelant bacterium isolated from marine sediment of Antarctica.</title>
        <authorList>
            <person name="Watanabe M."/>
            <person name="Kojima H."/>
            <person name="Fukui M."/>
        </authorList>
    </citation>
    <scope>NUCLEOTIDE SEQUENCE [LARGE SCALE GENOMIC DNA]</scope>
    <source>
        <strain evidence="9">SPP2</strain>
    </source>
</reference>
<dbReference type="InterPro" id="IPR034422">
    <property type="entry name" value="HydE/PylB-like"/>
</dbReference>
<dbReference type="SUPFAM" id="SSF102114">
    <property type="entry name" value="Radical SAM enzymes"/>
    <property type="match status" value="1"/>
</dbReference>
<organism evidence="8 9">
    <name type="scientific">Labilibaculum antarcticum</name>
    <dbReference type="NCBI Taxonomy" id="1717717"/>
    <lineage>
        <taxon>Bacteria</taxon>
        <taxon>Pseudomonadati</taxon>
        <taxon>Bacteroidota</taxon>
        <taxon>Bacteroidia</taxon>
        <taxon>Marinilabiliales</taxon>
        <taxon>Marinifilaceae</taxon>
        <taxon>Labilibaculum</taxon>
    </lineage>
</organism>
<dbReference type="RefSeq" id="WP_096429820.1">
    <property type="nucleotide sequence ID" value="NZ_AP018042.1"/>
</dbReference>
<feature type="binding site" evidence="5">
    <location>
        <position position="68"/>
    </location>
    <ligand>
        <name>[4Fe-4S] cluster</name>
        <dbReference type="ChEBI" id="CHEBI:49883"/>
        <note>4Fe-4S-S-AdoMet</note>
    </ligand>
</feature>
<dbReference type="InterPro" id="IPR058240">
    <property type="entry name" value="rSAM_sf"/>
</dbReference>
<dbReference type="NCBIfam" id="TIGR03956">
    <property type="entry name" value="rSAM_HydE"/>
    <property type="match status" value="1"/>
</dbReference>
<feature type="binding site" evidence="6">
    <location>
        <position position="163"/>
    </location>
    <ligand>
        <name>S-adenosyl-L-methionine</name>
        <dbReference type="ChEBI" id="CHEBI:59789"/>
    </ligand>
</feature>
<dbReference type="InterPro" id="IPR024021">
    <property type="entry name" value="FeFe-hyd_HydE_rSAM"/>
</dbReference>
<feature type="binding site" evidence="6">
    <location>
        <position position="138"/>
    </location>
    <ligand>
        <name>(3R)-3-methyl-D-ornithine</name>
        <dbReference type="ChEBI" id="CHEBI:64642"/>
    </ligand>
</feature>
<dbReference type="AlphaFoldDB" id="A0A1Y1CKX1"/>
<dbReference type="InterPro" id="IPR013785">
    <property type="entry name" value="Aldolase_TIM"/>
</dbReference>
<evidence type="ECO:0000259" key="7">
    <source>
        <dbReference type="PROSITE" id="PS51918"/>
    </source>
</evidence>
<comment type="cofactor">
    <cofactor evidence="5">
        <name>[4Fe-4S] cluster</name>
        <dbReference type="ChEBI" id="CHEBI:49883"/>
    </cofactor>
    <text evidence="5">Binds 1 [4Fe-4S] cluster. The cluster is coordinated with 3 cysteines and an exchangeable S-adenosyl-L-methionine.</text>
</comment>
<dbReference type="PIRSF" id="PIRSF004762">
    <property type="entry name" value="CHP00423"/>
    <property type="match status" value="1"/>
</dbReference>
<dbReference type="SFLD" id="SFLDG01060">
    <property type="entry name" value="BATS_domain_containing"/>
    <property type="match status" value="1"/>
</dbReference>
<evidence type="ECO:0000256" key="4">
    <source>
        <dbReference type="ARBA" id="ARBA00023014"/>
    </source>
</evidence>
<evidence type="ECO:0000256" key="5">
    <source>
        <dbReference type="PIRSR" id="PIRSR004762-1"/>
    </source>
</evidence>
<dbReference type="PANTHER" id="PTHR43726:SF1">
    <property type="entry name" value="BIOTIN SYNTHASE"/>
    <property type="match status" value="1"/>
</dbReference>
<protein>
    <submittedName>
        <fullName evidence="8">[FeFe] hydrogenase H-cluster radical SAM maturase HydE</fullName>
    </submittedName>
</protein>
<dbReference type="PROSITE" id="PS51918">
    <property type="entry name" value="RADICAL_SAM"/>
    <property type="match status" value="1"/>
</dbReference>
<dbReference type="GO" id="GO:0051539">
    <property type="term" value="F:4 iron, 4 sulfur cluster binding"/>
    <property type="evidence" value="ECO:0007669"/>
    <property type="project" value="UniProtKB-KW"/>
</dbReference>
<dbReference type="Proteomes" id="UP000218267">
    <property type="component" value="Chromosome"/>
</dbReference>
<dbReference type="PANTHER" id="PTHR43726">
    <property type="entry name" value="3-METHYLORNITHINE SYNTHASE"/>
    <property type="match status" value="1"/>
</dbReference>
<feature type="binding site" evidence="5">
    <location>
        <position position="61"/>
    </location>
    <ligand>
        <name>[4Fe-4S] cluster</name>
        <dbReference type="ChEBI" id="CHEBI:49883"/>
        <note>4Fe-4S-S-AdoMet</note>
    </ligand>
</feature>
<dbReference type="SFLD" id="SFLDS00029">
    <property type="entry name" value="Radical_SAM"/>
    <property type="match status" value="1"/>
</dbReference>
<dbReference type="CDD" id="cd01335">
    <property type="entry name" value="Radical_SAM"/>
    <property type="match status" value="1"/>
</dbReference>
<reference evidence="8 9" key="1">
    <citation type="journal article" date="2018" name="Mar. Genomics">
        <title>Complete genome sequence of Marinifilaceae bacterium strain SPP2, isolated from the Antarctic marine sediment.</title>
        <authorList>
            <person name="Watanabe M."/>
            <person name="Kojima H."/>
            <person name="Fukui M."/>
        </authorList>
    </citation>
    <scope>NUCLEOTIDE SEQUENCE [LARGE SCALE GENOMIC DNA]</scope>
    <source>
        <strain evidence="8 9">SPP2</strain>
    </source>
</reference>
<keyword evidence="9" id="KW-1185">Reference proteome</keyword>
<feature type="domain" description="Radical SAM core" evidence="7">
    <location>
        <begin position="47"/>
        <end position="272"/>
    </location>
</feature>
<dbReference type="EMBL" id="AP018042">
    <property type="protein sequence ID" value="BAX80950.1"/>
    <property type="molecule type" value="Genomic_DNA"/>
</dbReference>
<dbReference type="SFLD" id="SFLDG01082">
    <property type="entry name" value="B12-binding_domain_containing"/>
    <property type="match status" value="1"/>
</dbReference>
<dbReference type="Pfam" id="PF04055">
    <property type="entry name" value="Radical_SAM"/>
    <property type="match status" value="1"/>
</dbReference>
<dbReference type="SFLD" id="SFLDG01280">
    <property type="entry name" value="HydE/PylB-like"/>
    <property type="match status" value="1"/>
</dbReference>
<evidence type="ECO:0000256" key="2">
    <source>
        <dbReference type="ARBA" id="ARBA00022723"/>
    </source>
</evidence>
<evidence type="ECO:0000313" key="9">
    <source>
        <dbReference type="Proteomes" id="UP000218267"/>
    </source>
</evidence>
<keyword evidence="4 5" id="KW-0411">Iron-sulfur</keyword>
<keyword evidence="3 5" id="KW-0408">Iron</keyword>
<dbReference type="Gene3D" id="3.20.20.70">
    <property type="entry name" value="Aldolase class I"/>
    <property type="match status" value="1"/>
</dbReference>
<evidence type="ECO:0000256" key="1">
    <source>
        <dbReference type="ARBA" id="ARBA00022691"/>
    </source>
</evidence>
<name>A0A1Y1CKX1_9BACT</name>
<dbReference type="KEGG" id="mbas:ALGA_2637"/>
<evidence type="ECO:0000256" key="6">
    <source>
        <dbReference type="PIRSR" id="PIRSR004762-2"/>
    </source>
</evidence>
<dbReference type="SMART" id="SM00729">
    <property type="entry name" value="Elp3"/>
    <property type="match status" value="1"/>
</dbReference>
<sequence length="366" mass="42065">MTKTIEQILQQDQFTKDDIVRLLQSKDEDEKALFVKSSEVKLMHVGKNVHFRGLVEFSNICKKDCLYCGIRASNSAVNRYDIADEEILKAAKFAHENKYGSLVLQSGERSDQKFIDRIENLLKEIKKISNNELGITISIGEQTKETYQKWFDAGAHRYLLRIESSNKELYNKIHPNNEEHSHETRLECLKSLQEIGYQTGTGVMIGIPFQTYDDLANDLIFMQNFDIDMVGMGPFIEHDQTPMYQYKDQLMSLKDRFRLTLKMIAVLRIMMKDINIASATALQAIDPLGREKALRIGANIIMPNITPTSERANYLLYQNKPCIDEGADDCTNCMEARINMADGVIGYGEWGDSKHYKNRQIKQKRP</sequence>
<evidence type="ECO:0000256" key="3">
    <source>
        <dbReference type="ARBA" id="ARBA00023004"/>
    </source>
</evidence>
<keyword evidence="2" id="KW-0479">Metal-binding</keyword>
<dbReference type="GO" id="GO:0046872">
    <property type="term" value="F:metal ion binding"/>
    <property type="evidence" value="ECO:0007669"/>
    <property type="project" value="UniProtKB-KW"/>
</dbReference>
<feature type="binding site" evidence="6">
    <location>
        <position position="185"/>
    </location>
    <ligand>
        <name>S-adenosyl-L-methionine</name>
        <dbReference type="ChEBI" id="CHEBI:59789"/>
    </ligand>
</feature>
<feature type="binding site" evidence="5">
    <location>
        <position position="65"/>
    </location>
    <ligand>
        <name>[4Fe-4S] cluster</name>
        <dbReference type="ChEBI" id="CHEBI:49883"/>
        <note>4Fe-4S-S-AdoMet</note>
    </ligand>
</feature>
<dbReference type="OrthoDB" id="9775764at2"/>